<dbReference type="InterPro" id="IPR018060">
    <property type="entry name" value="HTH_AraC"/>
</dbReference>
<dbReference type="PANTHER" id="PTHR46796">
    <property type="entry name" value="HTH-TYPE TRANSCRIPTIONAL ACTIVATOR RHAS-RELATED"/>
    <property type="match status" value="1"/>
</dbReference>
<dbReference type="GO" id="GO:0043565">
    <property type="term" value="F:sequence-specific DNA binding"/>
    <property type="evidence" value="ECO:0007669"/>
    <property type="project" value="InterPro"/>
</dbReference>
<dbReference type="InterPro" id="IPR009057">
    <property type="entry name" value="Homeodomain-like_sf"/>
</dbReference>
<name>A0A3S5Y7W9_RHOH1</name>
<dbReference type="EMBL" id="FN563149">
    <property type="protein sequence ID" value="CBH48581.1"/>
    <property type="molecule type" value="Genomic_DNA"/>
</dbReference>
<evidence type="ECO:0000256" key="3">
    <source>
        <dbReference type="ARBA" id="ARBA00023163"/>
    </source>
</evidence>
<dbReference type="Proteomes" id="UP001154400">
    <property type="component" value="Chromosome"/>
</dbReference>
<dbReference type="RefSeq" id="WP_013416182.1">
    <property type="nucleotide sequence ID" value="NC_014659.1"/>
</dbReference>
<keyword evidence="3" id="KW-0804">Transcription</keyword>
<keyword evidence="2" id="KW-0238">DNA-binding</keyword>
<dbReference type="InterPro" id="IPR050204">
    <property type="entry name" value="AraC_XylS_family_regulators"/>
</dbReference>
<accession>A0A3S5Y7W9</accession>
<dbReference type="GO" id="GO:0003700">
    <property type="term" value="F:DNA-binding transcription factor activity"/>
    <property type="evidence" value="ECO:0007669"/>
    <property type="project" value="InterPro"/>
</dbReference>
<dbReference type="AlphaFoldDB" id="A0A3S5Y7W9"/>
<proteinExistence type="predicted"/>
<evidence type="ECO:0000313" key="6">
    <source>
        <dbReference type="Proteomes" id="UP000006892"/>
    </source>
</evidence>
<sequence>MAAEPASSGPSAWGGMLTLTPGAVLYRGPGGNADLHAHHAVQVLITLDGPFVLEFADSSLEASAAVVPSGLPHRLRCTSRDALLMLVEPLGPRGRGLGAVGSRSRGQEYAHTLARIATERVREPSATATIDHLLGAITSEGPPRSRALSRPVRSAVQYLERNAGTRPTLTGAAAEAHLSPSRLTHLFTQEVGIPFRRYGLWVRLRAVAEHVAAGSDLTRAAVAAGFSDSAHLSRAFKRNFGLTPSALLGMTVDRDAWPTGGPTGADPA</sequence>
<dbReference type="Gene3D" id="1.10.10.60">
    <property type="entry name" value="Homeodomain-like"/>
    <property type="match status" value="1"/>
</dbReference>
<dbReference type="InterPro" id="IPR018062">
    <property type="entry name" value="HTH_AraC-typ_CS"/>
</dbReference>
<evidence type="ECO:0000259" key="4">
    <source>
        <dbReference type="PROSITE" id="PS01124"/>
    </source>
</evidence>
<dbReference type="SUPFAM" id="SSF51182">
    <property type="entry name" value="RmlC-like cupins"/>
    <property type="match status" value="1"/>
</dbReference>
<evidence type="ECO:0000313" key="5">
    <source>
        <dbReference type="EMBL" id="CBH48581.1"/>
    </source>
</evidence>
<dbReference type="InterPro" id="IPR011051">
    <property type="entry name" value="RmlC_Cupin_sf"/>
</dbReference>
<dbReference type="Pfam" id="PF12833">
    <property type="entry name" value="HTH_18"/>
    <property type="match status" value="1"/>
</dbReference>
<dbReference type="SUPFAM" id="SSF46689">
    <property type="entry name" value="Homeodomain-like"/>
    <property type="match status" value="2"/>
</dbReference>
<gene>
    <name evidence="5" type="ordered locus">REQ_25450</name>
</gene>
<keyword evidence="1" id="KW-0805">Transcription regulation</keyword>
<reference evidence="5" key="1">
    <citation type="journal article" date="2010" name="PLoS Genet.">
        <title>The genome of a pathogenic rhodococcus: cooptive virulence underpinned by key gene acquisitions.</title>
        <authorList>
            <person name="Letek M."/>
            <person name="Gonzalez P."/>
            <person name="Macarthur I."/>
            <person name="Rodriguez H."/>
            <person name="Freeman T.C."/>
            <person name="Valero-Rello A."/>
            <person name="Blanco M."/>
            <person name="Buckley T."/>
            <person name="Cherevach I."/>
            <person name="Fahey R."/>
            <person name="Hapeshi A."/>
            <person name="Holdstock J."/>
            <person name="Leadon D."/>
            <person name="Navas J."/>
            <person name="Ocampo A."/>
            <person name="Quail M.A."/>
            <person name="Sanders M."/>
            <person name="Scortti M.M."/>
            <person name="Prescott J.F."/>
            <person name="Fogarty U."/>
            <person name="Meijer W.G."/>
            <person name="Parkhill J."/>
            <person name="Bentley S.D."/>
            <person name="Vazquez-Boland J.A."/>
        </authorList>
    </citation>
    <scope>NUCLEOTIDE SEQUENCE [LARGE SCALE GENOMIC DNA]</scope>
    <source>
        <strain evidence="5 6">103S</strain>
    </source>
</reference>
<feature type="domain" description="HTH araC/xylS-type" evidence="4">
    <location>
        <begin position="153"/>
        <end position="250"/>
    </location>
</feature>
<dbReference type="KEGG" id="req:REQ_25450"/>
<protein>
    <submittedName>
        <fullName evidence="5">AraC family transcriptional regulator</fullName>
    </submittedName>
</protein>
<dbReference type="PROSITE" id="PS00041">
    <property type="entry name" value="HTH_ARAC_FAMILY_1"/>
    <property type="match status" value="1"/>
</dbReference>
<dbReference type="SMART" id="SM00342">
    <property type="entry name" value="HTH_ARAC"/>
    <property type="match status" value="1"/>
</dbReference>
<evidence type="ECO:0000256" key="1">
    <source>
        <dbReference type="ARBA" id="ARBA00023015"/>
    </source>
</evidence>
<evidence type="ECO:0000256" key="2">
    <source>
        <dbReference type="ARBA" id="ARBA00023125"/>
    </source>
</evidence>
<dbReference type="PROSITE" id="PS01124">
    <property type="entry name" value="HTH_ARAC_FAMILY_2"/>
    <property type="match status" value="1"/>
</dbReference>
<organism evidence="5">
    <name type="scientific">Rhodococcus hoagii (strain 103S)</name>
    <name type="common">Rhodococcus equi</name>
    <dbReference type="NCBI Taxonomy" id="685727"/>
    <lineage>
        <taxon>Bacteria</taxon>
        <taxon>Bacillati</taxon>
        <taxon>Actinomycetota</taxon>
        <taxon>Actinomycetes</taxon>
        <taxon>Mycobacteriales</taxon>
        <taxon>Nocardiaceae</taxon>
        <taxon>Prescottella</taxon>
    </lineage>
</organism>